<evidence type="ECO:0000256" key="1">
    <source>
        <dbReference type="SAM" id="MobiDB-lite"/>
    </source>
</evidence>
<accession>A0A9Q1RSJ5</accession>
<comment type="caution">
    <text evidence="2">The sequence shown here is derived from an EMBL/GenBank/DDBJ whole genome shotgun (WGS) entry which is preliminary data.</text>
</comment>
<gene>
    <name evidence="2" type="ORF">K7X08_037811</name>
</gene>
<keyword evidence="3" id="KW-1185">Reference proteome</keyword>
<protein>
    <submittedName>
        <fullName evidence="2">Uncharacterized protein</fullName>
    </submittedName>
</protein>
<dbReference type="EMBL" id="JAJAGQ010000002">
    <property type="protein sequence ID" value="KAJ8570839.1"/>
    <property type="molecule type" value="Genomic_DNA"/>
</dbReference>
<dbReference type="Proteomes" id="UP001152561">
    <property type="component" value="Unassembled WGS sequence"/>
</dbReference>
<dbReference type="OrthoDB" id="9989112at2759"/>
<feature type="region of interest" description="Disordered" evidence="1">
    <location>
        <begin position="18"/>
        <end position="44"/>
    </location>
</feature>
<evidence type="ECO:0000313" key="2">
    <source>
        <dbReference type="EMBL" id="KAJ8570839.1"/>
    </source>
</evidence>
<proteinExistence type="predicted"/>
<name>A0A9Q1RSJ5_9SOLA</name>
<sequence>MNVEEVFFSIGRDIKQRLAESDSRAEPQTIRINQPDQAAGGAQTAQKSACCASLGIGGNEDKDDGKYITN</sequence>
<dbReference type="AlphaFoldDB" id="A0A9Q1RSJ5"/>
<evidence type="ECO:0000313" key="3">
    <source>
        <dbReference type="Proteomes" id="UP001152561"/>
    </source>
</evidence>
<reference evidence="3" key="1">
    <citation type="journal article" date="2023" name="Proc. Natl. Acad. Sci. U.S.A.">
        <title>Genomic and structural basis for evolution of tropane alkaloid biosynthesis.</title>
        <authorList>
            <person name="Wanga Y.-J."/>
            <person name="Taina T."/>
            <person name="Yua J.-Y."/>
            <person name="Lia J."/>
            <person name="Xua B."/>
            <person name="Chenc J."/>
            <person name="D'Auriad J.C."/>
            <person name="Huanga J.-P."/>
            <person name="Huanga S.-X."/>
        </authorList>
    </citation>
    <scope>NUCLEOTIDE SEQUENCE [LARGE SCALE GENOMIC DNA]</scope>
    <source>
        <strain evidence="3">cv. KIB-2019</strain>
    </source>
</reference>
<organism evidence="2 3">
    <name type="scientific">Anisodus acutangulus</name>
    <dbReference type="NCBI Taxonomy" id="402998"/>
    <lineage>
        <taxon>Eukaryota</taxon>
        <taxon>Viridiplantae</taxon>
        <taxon>Streptophyta</taxon>
        <taxon>Embryophyta</taxon>
        <taxon>Tracheophyta</taxon>
        <taxon>Spermatophyta</taxon>
        <taxon>Magnoliopsida</taxon>
        <taxon>eudicotyledons</taxon>
        <taxon>Gunneridae</taxon>
        <taxon>Pentapetalae</taxon>
        <taxon>asterids</taxon>
        <taxon>lamiids</taxon>
        <taxon>Solanales</taxon>
        <taxon>Solanaceae</taxon>
        <taxon>Solanoideae</taxon>
        <taxon>Hyoscyameae</taxon>
        <taxon>Anisodus</taxon>
    </lineage>
</organism>